<dbReference type="SUPFAM" id="SSF51735">
    <property type="entry name" value="NAD(P)-binding Rossmann-fold domains"/>
    <property type="match status" value="1"/>
</dbReference>
<dbReference type="InterPro" id="IPR020904">
    <property type="entry name" value="Sc_DH/Rdtase_CS"/>
</dbReference>
<dbReference type="PANTHER" id="PTHR48107:SF7">
    <property type="entry name" value="RE15974P"/>
    <property type="match status" value="1"/>
</dbReference>
<dbReference type="Pfam" id="PF13561">
    <property type="entry name" value="adh_short_C2"/>
    <property type="match status" value="1"/>
</dbReference>
<dbReference type="PANTHER" id="PTHR48107">
    <property type="entry name" value="NADPH-DEPENDENT ALDEHYDE REDUCTASE-LIKE PROTEIN, CHLOROPLASTIC-RELATED"/>
    <property type="match status" value="1"/>
</dbReference>
<keyword evidence="2" id="KW-0560">Oxidoreductase</keyword>
<proteinExistence type="inferred from homology"/>
<dbReference type="RefSeq" id="WP_214610191.1">
    <property type="nucleotide sequence ID" value="NZ_JACATN010000001.1"/>
</dbReference>
<dbReference type="Proteomes" id="UP000740413">
    <property type="component" value="Unassembled WGS sequence"/>
</dbReference>
<dbReference type="PRINTS" id="PR00081">
    <property type="entry name" value="GDHRDH"/>
</dbReference>
<evidence type="ECO:0000256" key="1">
    <source>
        <dbReference type="ARBA" id="ARBA00006484"/>
    </source>
</evidence>
<comment type="similarity">
    <text evidence="1">Belongs to the short-chain dehydrogenases/reductases (SDR) family.</text>
</comment>
<sequence>MKLESKVIIVTGASRGIGKEIAILLAKNGASVIVNHSNSEDEAKNTVETILSNGGKAIAVKADVSDEIQVTELFDQAIKTYGKVDVLINNAGVMVSKKLKDNTQEDFSRQFDINVKGVFNTLKEADAKLADNGNIINISSSTVKLMFPTYSLYSASKAAVEQMTRVFSKEIGRGISVNALAPGATETDLFMKGKSQETIDKLSSMNAFNRLAKPIDIARVALFLASDDSKWISGQVIGANGALV</sequence>
<keyword evidence="4" id="KW-1185">Reference proteome</keyword>
<protein>
    <submittedName>
        <fullName evidence="3">SDR family oxidoreductase</fullName>
    </submittedName>
</protein>
<dbReference type="EMBL" id="JACATN010000001">
    <property type="protein sequence ID" value="MBT2159916.1"/>
    <property type="molecule type" value="Genomic_DNA"/>
</dbReference>
<evidence type="ECO:0000256" key="2">
    <source>
        <dbReference type="ARBA" id="ARBA00023002"/>
    </source>
</evidence>
<gene>
    <name evidence="3" type="ORF">HW347_01495</name>
</gene>
<dbReference type="PRINTS" id="PR00080">
    <property type="entry name" value="SDRFAMILY"/>
</dbReference>
<comment type="caution">
    <text evidence="3">The sequence shown here is derived from an EMBL/GenBank/DDBJ whole genome shotgun (WGS) entry which is preliminary data.</text>
</comment>
<evidence type="ECO:0000313" key="4">
    <source>
        <dbReference type="Proteomes" id="UP000740413"/>
    </source>
</evidence>
<reference evidence="4" key="1">
    <citation type="submission" date="2023-07" db="EMBL/GenBank/DDBJ databases">
        <title>Zobellia barbeyronii sp. nov., a new marine flavobacterium, isolated from green and red algae.</title>
        <authorList>
            <person name="Nedashkovskaya O.I."/>
            <person name="Otstavnykh N."/>
            <person name="Zhukova N."/>
            <person name="Guzev K."/>
            <person name="Chausova V."/>
            <person name="Tekutyeva L."/>
            <person name="Mikhailov V."/>
            <person name="Isaeva M."/>
        </authorList>
    </citation>
    <scope>NUCLEOTIDE SEQUENCE [LARGE SCALE GENOMIC DNA]</scope>
    <source>
        <strain evidence="4">KMM 6746</strain>
    </source>
</reference>
<dbReference type="PROSITE" id="PS00061">
    <property type="entry name" value="ADH_SHORT"/>
    <property type="match status" value="1"/>
</dbReference>
<dbReference type="InterPro" id="IPR002347">
    <property type="entry name" value="SDR_fam"/>
</dbReference>
<organism evidence="3 4">
    <name type="scientific">Zobellia barbeyronii</name>
    <dbReference type="NCBI Taxonomy" id="2748009"/>
    <lineage>
        <taxon>Bacteria</taxon>
        <taxon>Pseudomonadati</taxon>
        <taxon>Bacteroidota</taxon>
        <taxon>Flavobacteriia</taxon>
        <taxon>Flavobacteriales</taxon>
        <taxon>Flavobacteriaceae</taxon>
        <taxon>Zobellia</taxon>
    </lineage>
</organism>
<evidence type="ECO:0000313" key="3">
    <source>
        <dbReference type="EMBL" id="MBT2159916.1"/>
    </source>
</evidence>
<dbReference type="Gene3D" id="3.40.50.720">
    <property type="entry name" value="NAD(P)-binding Rossmann-like Domain"/>
    <property type="match status" value="1"/>
</dbReference>
<accession>A0ABS5W916</accession>
<dbReference type="InterPro" id="IPR036291">
    <property type="entry name" value="NAD(P)-bd_dom_sf"/>
</dbReference>
<name>A0ABS5W916_9FLAO</name>